<reference evidence="2" key="1">
    <citation type="journal article" date="2015" name="Nature">
        <title>Complex archaea that bridge the gap between prokaryotes and eukaryotes.</title>
        <authorList>
            <person name="Spang A."/>
            <person name="Saw J.H."/>
            <person name="Jorgensen S.L."/>
            <person name="Zaremba-Niedzwiedzka K."/>
            <person name="Martijn J."/>
            <person name="Lind A.E."/>
            <person name="van Eijk R."/>
            <person name="Schleper C."/>
            <person name="Guy L."/>
            <person name="Ettema T.J."/>
        </authorList>
    </citation>
    <scope>NUCLEOTIDE SEQUENCE</scope>
</reference>
<evidence type="ECO:0008006" key="3">
    <source>
        <dbReference type="Google" id="ProtNLM"/>
    </source>
</evidence>
<protein>
    <recommendedName>
        <fullName evidence="3">NTP pyrophosphohydrolase MazG putative catalytic core domain-containing protein</fullName>
    </recommendedName>
</protein>
<evidence type="ECO:0000313" key="2">
    <source>
        <dbReference type="EMBL" id="KKM23123.1"/>
    </source>
</evidence>
<dbReference type="EMBL" id="LAZR01013194">
    <property type="protein sequence ID" value="KKM23123.1"/>
    <property type="molecule type" value="Genomic_DNA"/>
</dbReference>
<sequence length="123" mass="13733">MQEDILQAIQDERDRQDAKWGSQRHLSSKMWLTILMEEVGEVANSILEGDSVNYPTELVQVAAVAVAALENYYSQSDAILPTHDSWPEDAGYVRRDSSDDSSYLPIGGGSPEAIKYLQERAED</sequence>
<name>A0A0F9KLU9_9ZZZZ</name>
<organism evidence="2">
    <name type="scientific">marine sediment metagenome</name>
    <dbReference type="NCBI Taxonomy" id="412755"/>
    <lineage>
        <taxon>unclassified sequences</taxon>
        <taxon>metagenomes</taxon>
        <taxon>ecological metagenomes</taxon>
    </lineage>
</organism>
<proteinExistence type="predicted"/>
<dbReference type="AlphaFoldDB" id="A0A0F9KLU9"/>
<comment type="caution">
    <text evidence="2">The sequence shown here is derived from an EMBL/GenBank/DDBJ whole genome shotgun (WGS) entry which is preliminary data.</text>
</comment>
<accession>A0A0F9KLU9</accession>
<gene>
    <name evidence="2" type="ORF">LCGC14_1618340</name>
</gene>
<feature type="region of interest" description="Disordered" evidence="1">
    <location>
        <begin position="89"/>
        <end position="110"/>
    </location>
</feature>
<evidence type="ECO:0000256" key="1">
    <source>
        <dbReference type="SAM" id="MobiDB-lite"/>
    </source>
</evidence>